<dbReference type="CDD" id="cd01335">
    <property type="entry name" value="Radical_SAM"/>
    <property type="match status" value="1"/>
</dbReference>
<keyword evidence="2" id="KW-1185">Reference proteome</keyword>
<dbReference type="OrthoDB" id="73809at2157"/>
<sequence>MDFNYYDKLYINSHAKELAKVNNSGGDYIDNVYMWHTSLIDDPPYVSLAIFFNYCSLGCATCCNRALLSGMGGCTPFHLSDIDKHKDIIDSITIVGGEPFAQDLTNIRNILQRSKDLGLRTNALTNGLHLWEPEVRKLWPLIDHINLHVTEEFVGLGLYDRVDELPFDVDYNVIWHPNNIPFVLDCMGLLDGEKFFIKKDFMFGGEKYIPTKI</sequence>
<name>A0A166CEC3_9EURY</name>
<dbReference type="STRING" id="49547.MBCUR_04940"/>
<evidence type="ECO:0000313" key="2">
    <source>
        <dbReference type="Proteomes" id="UP000077245"/>
    </source>
</evidence>
<dbReference type="AlphaFoldDB" id="A0A166CEC3"/>
<dbReference type="PATRIC" id="fig|49547.3.peg.518"/>
<dbReference type="Proteomes" id="UP000077245">
    <property type="component" value="Unassembled WGS sequence"/>
</dbReference>
<dbReference type="RefSeq" id="WP_067089776.1">
    <property type="nucleotide sequence ID" value="NZ_LWMV01000095.1"/>
</dbReference>
<proteinExistence type="predicted"/>
<reference evidence="1 2" key="1">
    <citation type="submission" date="2016-04" db="EMBL/GenBank/DDBJ databases">
        <title>Genome sequence of Methanobrevibacter curvatus DSM 11111.</title>
        <authorList>
            <person name="Poehlein A."/>
            <person name="Seedorf H."/>
            <person name="Daniel R."/>
        </authorList>
    </citation>
    <scope>NUCLEOTIDE SEQUENCE [LARGE SCALE GENOMIC DNA]</scope>
    <source>
        <strain evidence="1 2">DSM 11111</strain>
    </source>
</reference>
<comment type="caution">
    <text evidence="1">The sequence shown here is derived from an EMBL/GenBank/DDBJ whole genome shotgun (WGS) entry which is preliminary data.</text>
</comment>
<evidence type="ECO:0000313" key="1">
    <source>
        <dbReference type="EMBL" id="KZX14418.1"/>
    </source>
</evidence>
<dbReference type="Gene3D" id="3.20.20.70">
    <property type="entry name" value="Aldolase class I"/>
    <property type="match status" value="1"/>
</dbReference>
<dbReference type="Pfam" id="PF13353">
    <property type="entry name" value="Fer4_12"/>
    <property type="match status" value="1"/>
</dbReference>
<accession>A0A166CEC3</accession>
<dbReference type="SUPFAM" id="SSF102114">
    <property type="entry name" value="Radical SAM enzymes"/>
    <property type="match status" value="1"/>
</dbReference>
<dbReference type="EMBL" id="LWMV01000095">
    <property type="protein sequence ID" value="KZX14418.1"/>
    <property type="molecule type" value="Genomic_DNA"/>
</dbReference>
<evidence type="ECO:0008006" key="3">
    <source>
        <dbReference type="Google" id="ProtNLM"/>
    </source>
</evidence>
<dbReference type="InterPro" id="IPR013785">
    <property type="entry name" value="Aldolase_TIM"/>
</dbReference>
<dbReference type="InterPro" id="IPR058240">
    <property type="entry name" value="rSAM_sf"/>
</dbReference>
<organism evidence="1 2">
    <name type="scientific">Methanobrevibacter curvatus</name>
    <dbReference type="NCBI Taxonomy" id="49547"/>
    <lineage>
        <taxon>Archaea</taxon>
        <taxon>Methanobacteriati</taxon>
        <taxon>Methanobacteriota</taxon>
        <taxon>Methanomada group</taxon>
        <taxon>Methanobacteria</taxon>
        <taxon>Methanobacteriales</taxon>
        <taxon>Methanobacteriaceae</taxon>
        <taxon>Methanobrevibacter</taxon>
    </lineage>
</organism>
<protein>
    <recommendedName>
        <fullName evidence="3">7-carboxy-7-deazaguanine synthase</fullName>
    </recommendedName>
</protein>
<gene>
    <name evidence="1" type="ORF">MBCUR_04940</name>
</gene>